<evidence type="ECO:0000256" key="1">
    <source>
        <dbReference type="SAM" id="Phobius"/>
    </source>
</evidence>
<accession>A0A917GZF0</accession>
<reference evidence="2" key="2">
    <citation type="submission" date="2020-09" db="EMBL/GenBank/DDBJ databases">
        <authorList>
            <person name="Sun Q."/>
            <person name="Zhou Y."/>
        </authorList>
    </citation>
    <scope>NUCLEOTIDE SEQUENCE</scope>
    <source>
        <strain evidence="2">CGMCC 1.12187</strain>
    </source>
</reference>
<proteinExistence type="predicted"/>
<dbReference type="RefSeq" id="WP_188538079.1">
    <property type="nucleotide sequence ID" value="NZ_BMEQ01000015.1"/>
</dbReference>
<sequence length="120" mass="12975">MDRETLLLHQVHAAKLATDLSASAVSTWLMWRKRPGAAVLVAHAMAAAGSAVVLRRDLAPLASTGRGRYVLHHMPPWAMAVRYAGQLLAWHGAYRHHPVGIVAGLVIVAAGWSHGLLPRR</sequence>
<feature type="transmembrane region" description="Helical" evidence="1">
    <location>
        <begin position="99"/>
        <end position="117"/>
    </location>
</feature>
<dbReference type="Proteomes" id="UP000638848">
    <property type="component" value="Unassembled WGS sequence"/>
</dbReference>
<dbReference type="AlphaFoldDB" id="A0A917GZF0"/>
<keyword evidence="1" id="KW-0812">Transmembrane</keyword>
<dbReference type="EMBL" id="BMEQ01000015">
    <property type="protein sequence ID" value="GGG62524.1"/>
    <property type="molecule type" value="Genomic_DNA"/>
</dbReference>
<keyword evidence="1" id="KW-0472">Membrane</keyword>
<protein>
    <submittedName>
        <fullName evidence="2">Uncharacterized protein</fullName>
    </submittedName>
</protein>
<gene>
    <name evidence="2" type="ORF">GCM10011374_27170</name>
</gene>
<reference evidence="2" key="1">
    <citation type="journal article" date="2014" name="Int. J. Syst. Evol. Microbiol.">
        <title>Complete genome sequence of Corynebacterium casei LMG S-19264T (=DSM 44701T), isolated from a smear-ripened cheese.</title>
        <authorList>
            <consortium name="US DOE Joint Genome Institute (JGI-PGF)"/>
            <person name="Walter F."/>
            <person name="Albersmeier A."/>
            <person name="Kalinowski J."/>
            <person name="Ruckert C."/>
        </authorList>
    </citation>
    <scope>NUCLEOTIDE SEQUENCE</scope>
    <source>
        <strain evidence="2">CGMCC 1.12187</strain>
    </source>
</reference>
<keyword evidence="3" id="KW-1185">Reference proteome</keyword>
<feature type="transmembrane region" description="Helical" evidence="1">
    <location>
        <begin position="36"/>
        <end position="54"/>
    </location>
</feature>
<evidence type="ECO:0000313" key="2">
    <source>
        <dbReference type="EMBL" id="GGG62524.1"/>
    </source>
</evidence>
<keyword evidence="1" id="KW-1133">Transmembrane helix</keyword>
<name>A0A917GZF0_9MICC</name>
<comment type="caution">
    <text evidence="2">The sequence shown here is derived from an EMBL/GenBank/DDBJ whole genome shotgun (WGS) entry which is preliminary data.</text>
</comment>
<organism evidence="2 3">
    <name type="scientific">Kocuria dechangensis</name>
    <dbReference type="NCBI Taxonomy" id="1176249"/>
    <lineage>
        <taxon>Bacteria</taxon>
        <taxon>Bacillati</taxon>
        <taxon>Actinomycetota</taxon>
        <taxon>Actinomycetes</taxon>
        <taxon>Micrococcales</taxon>
        <taxon>Micrococcaceae</taxon>
        <taxon>Kocuria</taxon>
    </lineage>
</organism>
<evidence type="ECO:0000313" key="3">
    <source>
        <dbReference type="Proteomes" id="UP000638848"/>
    </source>
</evidence>